<dbReference type="AlphaFoldDB" id="A0A3D0W9V4"/>
<comment type="caution">
    <text evidence="2">The sequence shown here is derived from an EMBL/GenBank/DDBJ whole genome shotgun (WGS) entry which is preliminary data.</text>
</comment>
<name>A0A3D0W9V4_9SPHN</name>
<gene>
    <name evidence="2" type="ORF">DEP91_04345</name>
</gene>
<sequence length="100" mass="10723">MKFVKLLTSAYVAGVLRHPHEGVLHVEDAEAERLFENEAAEDVTDDFSAKQNAQTPVDQITADGEAADAAAPANPHQSEVAPQADDDKPARRKSAASKEN</sequence>
<feature type="region of interest" description="Disordered" evidence="1">
    <location>
        <begin position="38"/>
        <end position="100"/>
    </location>
</feature>
<protein>
    <submittedName>
        <fullName evidence="2">Uncharacterized protein</fullName>
    </submittedName>
</protein>
<feature type="compositionally biased region" description="Polar residues" evidence="1">
    <location>
        <begin position="49"/>
        <end position="58"/>
    </location>
</feature>
<feature type="compositionally biased region" description="Low complexity" evidence="1">
    <location>
        <begin position="62"/>
        <end position="73"/>
    </location>
</feature>
<dbReference type="Proteomes" id="UP000262699">
    <property type="component" value="Unassembled WGS sequence"/>
</dbReference>
<evidence type="ECO:0000313" key="3">
    <source>
        <dbReference type="Proteomes" id="UP000262699"/>
    </source>
</evidence>
<accession>A0A3D0W9V4</accession>
<feature type="compositionally biased region" description="Basic residues" evidence="1">
    <location>
        <begin position="90"/>
        <end position="100"/>
    </location>
</feature>
<evidence type="ECO:0000313" key="2">
    <source>
        <dbReference type="EMBL" id="HCB75392.1"/>
    </source>
</evidence>
<dbReference type="EMBL" id="DOYJ01000125">
    <property type="protein sequence ID" value="HCB75392.1"/>
    <property type="molecule type" value="Genomic_DNA"/>
</dbReference>
<evidence type="ECO:0000256" key="1">
    <source>
        <dbReference type="SAM" id="MobiDB-lite"/>
    </source>
</evidence>
<proteinExistence type="predicted"/>
<organism evidence="2 3">
    <name type="scientific">Sphingomonas bacterium</name>
    <dbReference type="NCBI Taxonomy" id="1895847"/>
    <lineage>
        <taxon>Bacteria</taxon>
        <taxon>Pseudomonadati</taxon>
        <taxon>Pseudomonadota</taxon>
        <taxon>Alphaproteobacteria</taxon>
        <taxon>Sphingomonadales</taxon>
        <taxon>Sphingomonadaceae</taxon>
        <taxon>Sphingomonas</taxon>
    </lineage>
</organism>
<reference evidence="2 3" key="1">
    <citation type="journal article" date="2018" name="Nat. Biotechnol.">
        <title>A standardized bacterial taxonomy based on genome phylogeny substantially revises the tree of life.</title>
        <authorList>
            <person name="Parks D.H."/>
            <person name="Chuvochina M."/>
            <person name="Waite D.W."/>
            <person name="Rinke C."/>
            <person name="Skarshewski A."/>
            <person name="Chaumeil P.A."/>
            <person name="Hugenholtz P."/>
        </authorList>
    </citation>
    <scope>NUCLEOTIDE SEQUENCE [LARGE SCALE GENOMIC DNA]</scope>
    <source>
        <strain evidence="2">UBA9015</strain>
    </source>
</reference>